<dbReference type="OrthoDB" id="8455986at2"/>
<feature type="region of interest" description="Disordered" evidence="1">
    <location>
        <begin position="91"/>
        <end position="123"/>
    </location>
</feature>
<protein>
    <submittedName>
        <fullName evidence="3">Uncharacterized protein</fullName>
    </submittedName>
</protein>
<gene>
    <name evidence="3" type="ORF">FHP24_03195</name>
</gene>
<comment type="caution">
    <text evidence="3">The sequence shown here is derived from an EMBL/GenBank/DDBJ whole genome shotgun (WGS) entry which is preliminary data.</text>
</comment>
<evidence type="ECO:0000256" key="1">
    <source>
        <dbReference type="SAM" id="MobiDB-lite"/>
    </source>
</evidence>
<keyword evidence="4" id="KW-1185">Reference proteome</keyword>
<reference evidence="3 4" key="1">
    <citation type="submission" date="2019-06" db="EMBL/GenBank/DDBJ databases">
        <title>The draft genome of Rhizobium smilacinae PTYR-5.</title>
        <authorList>
            <person name="Liu L."/>
            <person name="Li L."/>
            <person name="Zhang X."/>
        </authorList>
    </citation>
    <scope>NUCLEOTIDE SEQUENCE [LARGE SCALE GENOMIC DNA]</scope>
    <source>
        <strain evidence="3 4">PTYR-5</strain>
    </source>
</reference>
<name>A0A5C4XPX0_9HYPH</name>
<evidence type="ECO:0000313" key="3">
    <source>
        <dbReference type="EMBL" id="TNM65299.1"/>
    </source>
</evidence>
<feature type="transmembrane region" description="Helical" evidence="2">
    <location>
        <begin position="62"/>
        <end position="84"/>
    </location>
</feature>
<keyword evidence="2" id="KW-0472">Membrane</keyword>
<keyword evidence="2" id="KW-1133">Transmembrane helix</keyword>
<keyword evidence="2" id="KW-0812">Transmembrane</keyword>
<feature type="compositionally biased region" description="Basic and acidic residues" evidence="1">
    <location>
        <begin position="98"/>
        <end position="115"/>
    </location>
</feature>
<dbReference type="RefSeq" id="WP_139672753.1">
    <property type="nucleotide sequence ID" value="NZ_VDMN01000001.1"/>
</dbReference>
<organism evidence="3 4">
    <name type="scientific">Aliirhizobium smilacinae</name>
    <dbReference type="NCBI Taxonomy" id="1395944"/>
    <lineage>
        <taxon>Bacteria</taxon>
        <taxon>Pseudomonadati</taxon>
        <taxon>Pseudomonadota</taxon>
        <taxon>Alphaproteobacteria</taxon>
        <taxon>Hyphomicrobiales</taxon>
        <taxon>Rhizobiaceae</taxon>
        <taxon>Aliirhizobium</taxon>
    </lineage>
</organism>
<evidence type="ECO:0000256" key="2">
    <source>
        <dbReference type="SAM" id="Phobius"/>
    </source>
</evidence>
<accession>A0A5C4XPX0</accession>
<sequence length="123" mass="13741">MRVGIPQSITIKKFKASGRRCTTFDRLFWSVVSSHGANQKGTSVGASRWVENEDVPMTTMTFAPMLALAIFLISAIGIFAYIILRRGKLKNRNPSQVDPDKPTAEWLKRESENAHRIGGHPTK</sequence>
<dbReference type="AlphaFoldDB" id="A0A5C4XPX0"/>
<proteinExistence type="predicted"/>
<evidence type="ECO:0000313" key="4">
    <source>
        <dbReference type="Proteomes" id="UP000311605"/>
    </source>
</evidence>
<dbReference type="EMBL" id="VDMN01000001">
    <property type="protein sequence ID" value="TNM65299.1"/>
    <property type="molecule type" value="Genomic_DNA"/>
</dbReference>
<dbReference type="Proteomes" id="UP000311605">
    <property type="component" value="Unassembled WGS sequence"/>
</dbReference>